<evidence type="ECO:0000256" key="1">
    <source>
        <dbReference type="SAM" id="MobiDB-lite"/>
    </source>
</evidence>
<organism evidence="2 3">
    <name type="scientific">Arabis nemorensis</name>
    <dbReference type="NCBI Taxonomy" id="586526"/>
    <lineage>
        <taxon>Eukaryota</taxon>
        <taxon>Viridiplantae</taxon>
        <taxon>Streptophyta</taxon>
        <taxon>Embryophyta</taxon>
        <taxon>Tracheophyta</taxon>
        <taxon>Spermatophyta</taxon>
        <taxon>Magnoliopsida</taxon>
        <taxon>eudicotyledons</taxon>
        <taxon>Gunneridae</taxon>
        <taxon>Pentapetalae</taxon>
        <taxon>rosids</taxon>
        <taxon>malvids</taxon>
        <taxon>Brassicales</taxon>
        <taxon>Brassicaceae</taxon>
        <taxon>Arabideae</taxon>
        <taxon>Arabis</taxon>
    </lineage>
</organism>
<sequence length="71" mass="8482">MFEQGVYSDQSICDEEDAYMENLCSESEEGYGRESDREELEHEPPDFIQYNSSQQKWYKEELEGRGEIIFK</sequence>
<gene>
    <name evidence="2" type="ORF">ANE_LOCUS18819</name>
</gene>
<keyword evidence="3" id="KW-1185">Reference proteome</keyword>
<feature type="compositionally biased region" description="Basic and acidic residues" evidence="1">
    <location>
        <begin position="30"/>
        <end position="45"/>
    </location>
</feature>
<comment type="caution">
    <text evidence="2">The sequence shown here is derived from an EMBL/GenBank/DDBJ whole genome shotgun (WGS) entry which is preliminary data.</text>
</comment>
<protein>
    <submittedName>
        <fullName evidence="2">Uncharacterized protein</fullName>
    </submittedName>
</protein>
<evidence type="ECO:0000313" key="3">
    <source>
        <dbReference type="Proteomes" id="UP000489600"/>
    </source>
</evidence>
<proteinExistence type="predicted"/>
<dbReference type="Proteomes" id="UP000489600">
    <property type="component" value="Unassembled WGS sequence"/>
</dbReference>
<evidence type="ECO:0000313" key="2">
    <source>
        <dbReference type="EMBL" id="VVB08375.1"/>
    </source>
</evidence>
<feature type="region of interest" description="Disordered" evidence="1">
    <location>
        <begin position="26"/>
        <end position="45"/>
    </location>
</feature>
<name>A0A565C426_9BRAS</name>
<dbReference type="AlphaFoldDB" id="A0A565C426"/>
<dbReference type="EMBL" id="CABITT030000006">
    <property type="protein sequence ID" value="VVB08375.1"/>
    <property type="molecule type" value="Genomic_DNA"/>
</dbReference>
<accession>A0A565C426</accession>
<reference evidence="2" key="1">
    <citation type="submission" date="2019-07" db="EMBL/GenBank/DDBJ databases">
        <authorList>
            <person name="Dittberner H."/>
        </authorList>
    </citation>
    <scope>NUCLEOTIDE SEQUENCE [LARGE SCALE GENOMIC DNA]</scope>
</reference>